<accession>A0ABT9XWT9</accession>
<dbReference type="Proteomes" id="UP001224122">
    <property type="component" value="Unassembled WGS sequence"/>
</dbReference>
<keyword evidence="1" id="KW-1133">Transmembrane helix</keyword>
<sequence>MGLKLFSAIMFLFALGTFAYFWLNSTRYHTNLRWLRKALYTLFVCAICLGFIFDRLRISDWKELVSIMAMVVFVDLALLLTPNILKMGSAEFEYTNSVEETIKENEKIQKGMVKRIERMSDIIQDAGFFFTGIQYDLTTEQEETHLDSFIEQYSGTFGFVVQLWKVTSNPTDEEETKQQIRTILEQIDDMYVLDLEENLDSHSESLFQTEVVTLLDKDCIIAPVFMSSHSFIVFLRKEKGFLLEVDAVHVLNLVYLYYVYRNMVQ</sequence>
<comment type="caution">
    <text evidence="2">The sequence shown here is derived from an EMBL/GenBank/DDBJ whole genome shotgun (WGS) entry which is preliminary data.</text>
</comment>
<name>A0ABT9XWT9_9BACI</name>
<feature type="transmembrane region" description="Helical" evidence="1">
    <location>
        <begin position="6"/>
        <end position="23"/>
    </location>
</feature>
<evidence type="ECO:0000313" key="2">
    <source>
        <dbReference type="EMBL" id="MDQ0199974.1"/>
    </source>
</evidence>
<dbReference type="Pfam" id="PF14171">
    <property type="entry name" value="SpoIISA_toxin"/>
    <property type="match status" value="1"/>
</dbReference>
<feature type="transmembrane region" description="Helical" evidence="1">
    <location>
        <begin position="35"/>
        <end position="53"/>
    </location>
</feature>
<dbReference type="InterPro" id="IPR025940">
    <property type="entry name" value="SpoIISA_toxin"/>
</dbReference>
<gene>
    <name evidence="2" type="ORF">J2S10_003157</name>
</gene>
<evidence type="ECO:0000313" key="3">
    <source>
        <dbReference type="Proteomes" id="UP001224122"/>
    </source>
</evidence>
<keyword evidence="1" id="KW-0812">Transmembrane</keyword>
<organism evidence="2 3">
    <name type="scientific">Neobacillus ginsengisoli</name>
    <dbReference type="NCBI Taxonomy" id="904295"/>
    <lineage>
        <taxon>Bacteria</taxon>
        <taxon>Bacillati</taxon>
        <taxon>Bacillota</taxon>
        <taxon>Bacilli</taxon>
        <taxon>Bacillales</taxon>
        <taxon>Bacillaceae</taxon>
        <taxon>Neobacillus</taxon>
    </lineage>
</organism>
<feature type="transmembrane region" description="Helical" evidence="1">
    <location>
        <begin position="65"/>
        <end position="85"/>
    </location>
</feature>
<protein>
    <submittedName>
        <fullName evidence="2">Membrane protein</fullName>
    </submittedName>
</protein>
<keyword evidence="3" id="KW-1185">Reference proteome</keyword>
<reference evidence="2 3" key="1">
    <citation type="submission" date="2023-07" db="EMBL/GenBank/DDBJ databases">
        <title>Genomic Encyclopedia of Type Strains, Phase IV (KMG-IV): sequencing the most valuable type-strain genomes for metagenomic binning, comparative biology and taxonomic classification.</title>
        <authorList>
            <person name="Goeker M."/>
        </authorList>
    </citation>
    <scope>NUCLEOTIDE SEQUENCE [LARGE SCALE GENOMIC DNA]</scope>
    <source>
        <strain evidence="2 3">DSM 27594</strain>
    </source>
</reference>
<proteinExistence type="predicted"/>
<dbReference type="EMBL" id="JAUSTW010000005">
    <property type="protein sequence ID" value="MDQ0199974.1"/>
    <property type="molecule type" value="Genomic_DNA"/>
</dbReference>
<keyword evidence="1" id="KW-0472">Membrane</keyword>
<evidence type="ECO:0000256" key="1">
    <source>
        <dbReference type="SAM" id="Phobius"/>
    </source>
</evidence>
<dbReference type="RefSeq" id="WP_307409392.1">
    <property type="nucleotide sequence ID" value="NZ_JAUSTW010000005.1"/>
</dbReference>